<accession>A0ABP3I8U6</accession>
<organism evidence="2 3">
    <name type="scientific">Brevundimonas terrae</name>
    <dbReference type="NCBI Taxonomy" id="363631"/>
    <lineage>
        <taxon>Bacteria</taxon>
        <taxon>Pseudomonadati</taxon>
        <taxon>Pseudomonadota</taxon>
        <taxon>Alphaproteobacteria</taxon>
        <taxon>Caulobacterales</taxon>
        <taxon>Caulobacteraceae</taxon>
        <taxon>Brevundimonas</taxon>
    </lineage>
</organism>
<keyword evidence="1" id="KW-1133">Transmembrane helix</keyword>
<name>A0ABP3I8U6_9CAUL</name>
<feature type="transmembrane region" description="Helical" evidence="1">
    <location>
        <begin position="66"/>
        <end position="87"/>
    </location>
</feature>
<protein>
    <submittedName>
        <fullName evidence="2">Uncharacterized protein</fullName>
    </submittedName>
</protein>
<proteinExistence type="predicted"/>
<keyword evidence="3" id="KW-1185">Reference proteome</keyword>
<gene>
    <name evidence="2" type="ORF">GCM10009093_20590</name>
</gene>
<keyword evidence="1" id="KW-0812">Transmembrane</keyword>
<dbReference type="Proteomes" id="UP001500791">
    <property type="component" value="Unassembled WGS sequence"/>
</dbReference>
<dbReference type="EMBL" id="BAAAEJ010000007">
    <property type="protein sequence ID" value="GAA0393873.1"/>
    <property type="molecule type" value="Genomic_DNA"/>
</dbReference>
<evidence type="ECO:0000256" key="1">
    <source>
        <dbReference type="SAM" id="Phobius"/>
    </source>
</evidence>
<comment type="caution">
    <text evidence="2">The sequence shown here is derived from an EMBL/GenBank/DDBJ whole genome shotgun (WGS) entry which is preliminary data.</text>
</comment>
<evidence type="ECO:0000313" key="2">
    <source>
        <dbReference type="EMBL" id="GAA0393873.1"/>
    </source>
</evidence>
<feature type="transmembrane region" description="Helical" evidence="1">
    <location>
        <begin position="38"/>
        <end position="59"/>
    </location>
</feature>
<keyword evidence="1" id="KW-0472">Membrane</keyword>
<sequence>MWLAVTTLFGLAGTIVGLLPVIMVWGGFRAGTVPLGTALLTMVPYCSLMLCPLIAWWMLMRRQYKLALIIASPPIVMWSASVLINAVR</sequence>
<reference evidence="3" key="1">
    <citation type="journal article" date="2019" name="Int. J. Syst. Evol. Microbiol.">
        <title>The Global Catalogue of Microorganisms (GCM) 10K type strain sequencing project: providing services to taxonomists for standard genome sequencing and annotation.</title>
        <authorList>
            <consortium name="The Broad Institute Genomics Platform"/>
            <consortium name="The Broad Institute Genome Sequencing Center for Infectious Disease"/>
            <person name="Wu L."/>
            <person name="Ma J."/>
        </authorList>
    </citation>
    <scope>NUCLEOTIDE SEQUENCE [LARGE SCALE GENOMIC DNA]</scope>
    <source>
        <strain evidence="3">JCM 13476</strain>
    </source>
</reference>
<evidence type="ECO:0000313" key="3">
    <source>
        <dbReference type="Proteomes" id="UP001500791"/>
    </source>
</evidence>
<feature type="transmembrane region" description="Helical" evidence="1">
    <location>
        <begin position="7"/>
        <end position="26"/>
    </location>
</feature>